<dbReference type="AlphaFoldDB" id="W0HNW1"/>
<dbReference type="Proteomes" id="UP000019028">
    <property type="component" value="Chromosome"/>
</dbReference>
<dbReference type="OrthoDB" id="6447548at2"/>
<keyword evidence="2" id="KW-1185">Reference proteome</keyword>
<gene>
    <name evidence="1" type="primary">hofM</name>
    <name evidence="1" type="ORF">Sant_0379</name>
</gene>
<sequence>MAFDRWRIGMDIEPDVLRALALSRERTQWRCRGWWQFPLPMGRDAQGDPCPVAATVDALRRWRRQLPRRLSVRLCLTGLPVTLTRLPAPDRRLGESACGWYLETQLRRRLPSLPASLAWDWCLDATQPGRVLVVSARLAPLLPWRRCLRAAGLPAQRLDIPAAALRRAARACALNPALPLVHRCVSGAYHVAPLAQPLDFAFDVGTLAACHYTCIEPGPVPEGGDLWSPFDALRPSVERLFASGSMPRGRRWPRAASADRKPVALPDWPAAWVIAAGLALAPDERLWSR</sequence>
<dbReference type="RefSeq" id="WP_025420635.1">
    <property type="nucleotide sequence ID" value="NZ_CP006569.1"/>
</dbReference>
<organism evidence="1 2">
    <name type="scientific">Sodalis praecaptivus</name>
    <dbReference type="NCBI Taxonomy" id="1239307"/>
    <lineage>
        <taxon>Bacteria</taxon>
        <taxon>Pseudomonadati</taxon>
        <taxon>Pseudomonadota</taxon>
        <taxon>Gammaproteobacteria</taxon>
        <taxon>Enterobacterales</taxon>
        <taxon>Bruguierivoracaceae</taxon>
        <taxon>Sodalis</taxon>
    </lineage>
</organism>
<evidence type="ECO:0000313" key="2">
    <source>
        <dbReference type="Proteomes" id="UP000019028"/>
    </source>
</evidence>
<proteinExistence type="predicted"/>
<reference evidence="1 2" key="1">
    <citation type="journal article" date="2014" name="Genome Biol. Evol.">
        <title>Genome degeneration and adaptation in a nascent stage of symbiosis.</title>
        <authorList>
            <person name="Oakeson K.F."/>
            <person name="Gil R."/>
            <person name="Clayton A.L."/>
            <person name="Dunn D.M."/>
            <person name="von Niederhausern A.C."/>
            <person name="Hamil C."/>
            <person name="Aoyagi A."/>
            <person name="Duval B."/>
            <person name="Baca A."/>
            <person name="Silva F.J."/>
            <person name="Vallier A."/>
            <person name="Jackson D.G."/>
            <person name="Latorre A."/>
            <person name="Weiss R.B."/>
            <person name="Heddi A."/>
            <person name="Moya A."/>
            <person name="Dale C."/>
        </authorList>
    </citation>
    <scope>NUCLEOTIDE SEQUENCE [LARGE SCALE GENOMIC DNA]</scope>
    <source>
        <strain evidence="1 2">HS1</strain>
    </source>
</reference>
<evidence type="ECO:0000313" key="1">
    <source>
        <dbReference type="EMBL" id="AHF75484.1"/>
    </source>
</evidence>
<accession>W0HNW1</accession>
<dbReference type="KEGG" id="sod:Sant_0379"/>
<protein>
    <submittedName>
        <fullName evidence="1">Putative Tfp assembly protein</fullName>
    </submittedName>
</protein>
<dbReference type="EMBL" id="CP006569">
    <property type="protein sequence ID" value="AHF75484.1"/>
    <property type="molecule type" value="Genomic_DNA"/>
</dbReference>
<name>W0HNW1_9GAMM</name>
<dbReference type="PATRIC" id="fig|1239307.3.peg.402"/>
<dbReference type="HOGENOM" id="CLU_083891_0_0_6"/>